<evidence type="ECO:0000259" key="5">
    <source>
        <dbReference type="PROSITE" id="PS01124"/>
    </source>
</evidence>
<keyword evidence="4" id="KW-0472">Membrane</keyword>
<dbReference type="Gene3D" id="1.10.10.60">
    <property type="entry name" value="Homeodomain-like"/>
    <property type="match status" value="2"/>
</dbReference>
<dbReference type="AlphaFoldDB" id="A0A1X7K8Z2"/>
<accession>A0A1X7K8Z2</accession>
<dbReference type="GO" id="GO:0043565">
    <property type="term" value="F:sequence-specific DNA binding"/>
    <property type="evidence" value="ECO:0007669"/>
    <property type="project" value="InterPro"/>
</dbReference>
<dbReference type="RefSeq" id="WP_085494393.1">
    <property type="nucleotide sequence ID" value="NZ_FXAZ01000002.1"/>
</dbReference>
<keyword evidence="7" id="KW-1185">Reference proteome</keyword>
<dbReference type="PRINTS" id="PR00032">
    <property type="entry name" value="HTHARAC"/>
</dbReference>
<keyword evidence="4" id="KW-1133">Transmembrane helix</keyword>
<proteinExistence type="predicted"/>
<evidence type="ECO:0000313" key="6">
    <source>
        <dbReference type="EMBL" id="SMG37296.1"/>
    </source>
</evidence>
<dbReference type="PROSITE" id="PS00041">
    <property type="entry name" value="HTH_ARAC_FAMILY_1"/>
    <property type="match status" value="1"/>
</dbReference>
<dbReference type="OrthoDB" id="2515823at2"/>
<dbReference type="PROSITE" id="PS01124">
    <property type="entry name" value="HTH_ARAC_FAMILY_2"/>
    <property type="match status" value="1"/>
</dbReference>
<keyword evidence="1" id="KW-0805">Transcription regulation</keyword>
<dbReference type="GO" id="GO:0003700">
    <property type="term" value="F:DNA-binding transcription factor activity"/>
    <property type="evidence" value="ECO:0007669"/>
    <property type="project" value="InterPro"/>
</dbReference>
<feature type="transmembrane region" description="Helical" evidence="4">
    <location>
        <begin position="308"/>
        <end position="332"/>
    </location>
</feature>
<dbReference type="Pfam" id="PF12833">
    <property type="entry name" value="HTH_18"/>
    <property type="match status" value="1"/>
</dbReference>
<dbReference type="SMART" id="SM00342">
    <property type="entry name" value="HTH_ARAC"/>
    <property type="match status" value="1"/>
</dbReference>
<gene>
    <name evidence="6" type="ORF">SAMN06295960_2206</name>
</gene>
<protein>
    <submittedName>
        <fullName evidence="6">Transcriptional regulator, AraC family</fullName>
    </submittedName>
</protein>
<dbReference type="InterPro" id="IPR020449">
    <property type="entry name" value="Tscrpt_reg_AraC-type_HTH"/>
</dbReference>
<feature type="transmembrane region" description="Helical" evidence="4">
    <location>
        <begin position="20"/>
        <end position="42"/>
    </location>
</feature>
<dbReference type="STRING" id="1852522.SAMN06295960_2206"/>
<keyword evidence="3" id="KW-0804">Transcription</keyword>
<keyword evidence="2" id="KW-0238">DNA-binding</keyword>
<evidence type="ECO:0000256" key="1">
    <source>
        <dbReference type="ARBA" id="ARBA00023015"/>
    </source>
</evidence>
<name>A0A1X7K8Z2_9BACL</name>
<dbReference type="InterPro" id="IPR018060">
    <property type="entry name" value="HTH_AraC"/>
</dbReference>
<dbReference type="InterPro" id="IPR018062">
    <property type="entry name" value="HTH_AraC-typ_CS"/>
</dbReference>
<evidence type="ECO:0000313" key="7">
    <source>
        <dbReference type="Proteomes" id="UP000193834"/>
    </source>
</evidence>
<reference evidence="6 7" key="1">
    <citation type="submission" date="2017-04" db="EMBL/GenBank/DDBJ databases">
        <authorList>
            <person name="Afonso C.L."/>
            <person name="Miller P.J."/>
            <person name="Scott M.A."/>
            <person name="Spackman E."/>
            <person name="Goraichik I."/>
            <person name="Dimitrov K.M."/>
            <person name="Suarez D.L."/>
            <person name="Swayne D.E."/>
        </authorList>
    </citation>
    <scope>NUCLEOTIDE SEQUENCE [LARGE SCALE GENOMIC DNA]</scope>
    <source>
        <strain evidence="6 7">11</strain>
    </source>
</reference>
<organism evidence="6 7">
    <name type="scientific">Paenibacillus aquistagni</name>
    <dbReference type="NCBI Taxonomy" id="1852522"/>
    <lineage>
        <taxon>Bacteria</taxon>
        <taxon>Bacillati</taxon>
        <taxon>Bacillota</taxon>
        <taxon>Bacilli</taxon>
        <taxon>Bacillales</taxon>
        <taxon>Paenibacillaceae</taxon>
        <taxon>Paenibacillus</taxon>
    </lineage>
</organism>
<evidence type="ECO:0000256" key="3">
    <source>
        <dbReference type="ARBA" id="ARBA00023163"/>
    </source>
</evidence>
<dbReference type="SUPFAM" id="SSF46689">
    <property type="entry name" value="Homeodomain-like"/>
    <property type="match status" value="1"/>
</dbReference>
<evidence type="ECO:0000256" key="2">
    <source>
        <dbReference type="ARBA" id="ARBA00023125"/>
    </source>
</evidence>
<dbReference type="Proteomes" id="UP000193834">
    <property type="component" value="Unassembled WGS sequence"/>
</dbReference>
<dbReference type="InterPro" id="IPR041522">
    <property type="entry name" value="CdaR_GGDEF"/>
</dbReference>
<dbReference type="InterPro" id="IPR009057">
    <property type="entry name" value="Homeodomain-like_sf"/>
</dbReference>
<evidence type="ECO:0000256" key="4">
    <source>
        <dbReference type="SAM" id="Phobius"/>
    </source>
</evidence>
<dbReference type="PANTHER" id="PTHR43280">
    <property type="entry name" value="ARAC-FAMILY TRANSCRIPTIONAL REGULATOR"/>
    <property type="match status" value="1"/>
</dbReference>
<dbReference type="PANTHER" id="PTHR43280:SF28">
    <property type="entry name" value="HTH-TYPE TRANSCRIPTIONAL ACTIVATOR RHAS"/>
    <property type="match status" value="1"/>
</dbReference>
<dbReference type="Pfam" id="PF17853">
    <property type="entry name" value="GGDEF_2"/>
    <property type="match status" value="1"/>
</dbReference>
<dbReference type="EMBL" id="FXAZ01000002">
    <property type="protein sequence ID" value="SMG37296.1"/>
    <property type="molecule type" value="Genomic_DNA"/>
</dbReference>
<keyword evidence="4" id="KW-0812">Transmembrane</keyword>
<feature type="domain" description="HTH araC/xylS-type" evidence="5">
    <location>
        <begin position="673"/>
        <end position="772"/>
    </location>
</feature>
<sequence length="779" mass="89524">MALIKAGRMPGSKMTRRSVFVTIFLSYLSIVLIPVSIGGVFYQQVEQSMVQNAIRTNTGLMEQFRQITESRLQDIDQLTNQIAIDPTINWLLNNAGKDTIEQRLKVIDTLKELKKYKSTSSFIDDFFIYFQGNDTVLSPEMKADADLYFSSILSYRDQSKEWVVNQLLRGLHHQVYLPSEALNELNLNMRAITYVQSLPYNDISDIKGQLVVLIPEDRLRQMLTQIEGVSDGSFAILNQQGQILMSTLNSQMNWDLVKEIKQGGAYHKIELGGQSMIVSEVNGSNGWRYLSVIPETIVLKDVLVFKKWTMVVISIGLLAGLLLSYIMAYRYYQPLREVIKVLAHRAPKEMRYRDEYELIKQSVLHTMDEEEKLRQTLAEQSPVLKANFLSRLIRGHVDLTQGVPETFGFMGVELSHPYYCVILIDIIDCSGFITGDTEREWGLARFVLMNLGQELLNEEGYMVELERDRLAVLLNLPDATASLERMKDEFLESMQAAVHQRFRMSIAIGVSSTHQGSDKISIAYGEAMTALDYWIIHGTSSLVYFEEIRTVKSTFYHYPIETEIQLMNLVKSGEGEQVERLLRHIFELNWQQEMMTPSSVRCLSIDLITTIMKILNSLQIEDQQVFGETIDPAAIDQRVLSIDAIADQIIKRYLLLSSYIEGERTDHHDRLYQRMKAFIEEHYDHPNLSLATMAEEFKMTPPYVSSFFKKYSGINITEYIATLRMEKSKEMLADRTLTLTEIAARIGYSSDVGFHRFFKKNEGITPGQYREMLEQKKES</sequence>